<dbReference type="EMBL" id="JBHSMU010000009">
    <property type="protein sequence ID" value="MFC5459781.1"/>
    <property type="molecule type" value="Genomic_DNA"/>
</dbReference>
<proteinExistence type="predicted"/>
<dbReference type="SUPFAM" id="SSF159594">
    <property type="entry name" value="XCC0632-like"/>
    <property type="match status" value="1"/>
</dbReference>
<evidence type="ECO:0000259" key="2">
    <source>
        <dbReference type="Pfam" id="PF03886"/>
    </source>
</evidence>
<name>A0ABW0L5E7_9BURK</name>
<sequence length="213" mass="22098">MNTTLPRILGAAAFVITVAGCASGNKAPANTAFDFGPLGAPVSAPLGAPSTQAAQAPMAAIVVMDATGSPAFENERMVYRLNYDDPLQARTYAYARWAANPLLLVTQRLKSRLAQAGIKVLSATDSNTNVPVLRLEIDDFSHAFASAAQSEGVVVLRASVFNSHTLLDQKTFSRATPAPSADAPGGARALAASTDGAAADITAWLAGIDTRKR</sequence>
<dbReference type="Proteomes" id="UP001596050">
    <property type="component" value="Unassembled WGS sequence"/>
</dbReference>
<comment type="caution">
    <text evidence="3">The sequence shown here is derived from an EMBL/GenBank/DDBJ whole genome shotgun (WGS) entry which is preliminary data.</text>
</comment>
<organism evidence="3 4">
    <name type="scientific">Massilia niabensis</name>
    <dbReference type="NCBI Taxonomy" id="544910"/>
    <lineage>
        <taxon>Bacteria</taxon>
        <taxon>Pseudomonadati</taxon>
        <taxon>Pseudomonadota</taxon>
        <taxon>Betaproteobacteria</taxon>
        <taxon>Burkholderiales</taxon>
        <taxon>Oxalobacteraceae</taxon>
        <taxon>Telluria group</taxon>
        <taxon>Massilia</taxon>
    </lineage>
</organism>
<keyword evidence="1" id="KW-0732">Signal</keyword>
<accession>A0ABW0L5E7</accession>
<protein>
    <submittedName>
        <fullName evidence="3">ABC-type transport auxiliary lipoprotein family protein</fullName>
    </submittedName>
</protein>
<dbReference type="InterPro" id="IPR005586">
    <property type="entry name" value="ABC_trans_aux"/>
</dbReference>
<dbReference type="Pfam" id="PF03886">
    <property type="entry name" value="ABC_trans_aux"/>
    <property type="match status" value="1"/>
</dbReference>
<dbReference type="PROSITE" id="PS51257">
    <property type="entry name" value="PROKAR_LIPOPROTEIN"/>
    <property type="match status" value="1"/>
</dbReference>
<feature type="chain" id="PRO_5045653387" evidence="1">
    <location>
        <begin position="23"/>
        <end position="213"/>
    </location>
</feature>
<dbReference type="Gene3D" id="3.40.50.10610">
    <property type="entry name" value="ABC-type transport auxiliary lipoprotein component"/>
    <property type="match status" value="1"/>
</dbReference>
<feature type="signal peptide" evidence="1">
    <location>
        <begin position="1"/>
        <end position="22"/>
    </location>
</feature>
<dbReference type="RefSeq" id="WP_379781968.1">
    <property type="nucleotide sequence ID" value="NZ_JBHSMU010000009.1"/>
</dbReference>
<gene>
    <name evidence="3" type="ORF">ACFPN5_08160</name>
</gene>
<keyword evidence="3" id="KW-0449">Lipoprotein</keyword>
<keyword evidence="4" id="KW-1185">Reference proteome</keyword>
<evidence type="ECO:0000313" key="3">
    <source>
        <dbReference type="EMBL" id="MFC5459781.1"/>
    </source>
</evidence>
<evidence type="ECO:0000256" key="1">
    <source>
        <dbReference type="SAM" id="SignalP"/>
    </source>
</evidence>
<evidence type="ECO:0000313" key="4">
    <source>
        <dbReference type="Proteomes" id="UP001596050"/>
    </source>
</evidence>
<reference evidence="4" key="1">
    <citation type="journal article" date="2019" name="Int. J. Syst. Evol. Microbiol.">
        <title>The Global Catalogue of Microorganisms (GCM) 10K type strain sequencing project: providing services to taxonomists for standard genome sequencing and annotation.</title>
        <authorList>
            <consortium name="The Broad Institute Genomics Platform"/>
            <consortium name="The Broad Institute Genome Sequencing Center for Infectious Disease"/>
            <person name="Wu L."/>
            <person name="Ma J."/>
        </authorList>
    </citation>
    <scope>NUCLEOTIDE SEQUENCE [LARGE SCALE GENOMIC DNA]</scope>
    <source>
        <strain evidence="4">KACC 12649</strain>
    </source>
</reference>
<feature type="domain" description="ABC-type transport auxiliary lipoprotein component" evidence="2">
    <location>
        <begin position="49"/>
        <end position="201"/>
    </location>
</feature>